<keyword evidence="1" id="KW-0614">Plasmid</keyword>
<sequence length="253" mass="26953">MRETLVPFWGVVLGSKSETLVPFCLGAPHPLSHVSELQSQRMVLPFSWSQRLALSQAGQAAPAVLIPTPCSAKAAGSATAATFEDDKHDWTEYGRAECRIIPHASHPRMPARRGGLLARALVGTRSSHPSRRRLIPSPHPVLDARTTVQRGREIGVEIAEGCASTSPSPCPLRPRSTMGWRGCGRARTCSGSLGPAGSVLAVHGPLVRSRDRIAAGRSRGACAARALRVSGGRENAVSVRLTAPTVTRFRRVA</sequence>
<name>A0A679K0T2_9HYPH</name>
<dbReference type="EMBL" id="LR743514">
    <property type="protein sequence ID" value="CAA2145617.1"/>
    <property type="molecule type" value="Genomic_DNA"/>
</dbReference>
<proteinExistence type="predicted"/>
<reference evidence="1" key="1">
    <citation type="submission" date="2019-12" db="EMBL/GenBank/DDBJ databases">
        <authorList>
            <person name="Cremers G."/>
        </authorList>
    </citation>
    <scope>NUCLEOTIDE SEQUENCE</scope>
    <source>
        <strain evidence="1">Mbul2</strain>
        <plasmid evidence="1">5</plasmid>
    </source>
</reference>
<organism evidence="1">
    <name type="scientific">Methylobacterium bullatum</name>
    <dbReference type="NCBI Taxonomy" id="570505"/>
    <lineage>
        <taxon>Bacteria</taxon>
        <taxon>Pseudomonadati</taxon>
        <taxon>Pseudomonadota</taxon>
        <taxon>Alphaproteobacteria</taxon>
        <taxon>Hyphomicrobiales</taxon>
        <taxon>Methylobacteriaceae</taxon>
        <taxon>Methylobacterium</taxon>
    </lineage>
</organism>
<geneLocation type="plasmid" evidence="1">
    <name>5</name>
</geneLocation>
<gene>
    <name evidence="1" type="ORF">MBLL_04744</name>
</gene>
<accession>A0A679K0T2</accession>
<evidence type="ECO:0000313" key="1">
    <source>
        <dbReference type="EMBL" id="CAA2145617.1"/>
    </source>
</evidence>
<protein>
    <submittedName>
        <fullName evidence="1">Uncharacterized protein</fullName>
    </submittedName>
</protein>
<dbReference type="AlphaFoldDB" id="A0A679K0T2"/>